<keyword evidence="3" id="KW-1185">Reference proteome</keyword>
<gene>
    <name evidence="2" type="ORF">H8R92_12865</name>
</gene>
<evidence type="ECO:0000313" key="2">
    <source>
        <dbReference type="EMBL" id="MBC5641247.1"/>
    </source>
</evidence>
<reference evidence="2" key="1">
    <citation type="submission" date="2020-08" db="EMBL/GenBank/DDBJ databases">
        <title>Genome public.</title>
        <authorList>
            <person name="Liu C."/>
            <person name="Sun Q."/>
        </authorList>
    </citation>
    <scope>NUCLEOTIDE SEQUENCE</scope>
    <source>
        <strain evidence="2">NSJ-42</strain>
    </source>
</reference>
<feature type="transmembrane region" description="Helical" evidence="1">
    <location>
        <begin position="129"/>
        <end position="147"/>
    </location>
</feature>
<keyword evidence="1" id="KW-0812">Transmembrane</keyword>
<feature type="transmembrane region" description="Helical" evidence="1">
    <location>
        <begin position="36"/>
        <end position="59"/>
    </location>
</feature>
<dbReference type="GO" id="GO:0004190">
    <property type="term" value="F:aspartic-type endopeptidase activity"/>
    <property type="evidence" value="ECO:0007669"/>
    <property type="project" value="InterPro"/>
</dbReference>
<name>A0A8I0DQ79_9CLOT</name>
<dbReference type="RefSeq" id="WP_186835662.1">
    <property type="nucleotide sequence ID" value="NZ_JACOOQ010000038.1"/>
</dbReference>
<evidence type="ECO:0000256" key="1">
    <source>
        <dbReference type="SAM" id="Phobius"/>
    </source>
</evidence>
<dbReference type="EMBL" id="JACOOQ010000038">
    <property type="protein sequence ID" value="MBC5641247.1"/>
    <property type="molecule type" value="Genomic_DNA"/>
</dbReference>
<dbReference type="Proteomes" id="UP000662088">
    <property type="component" value="Unassembled WGS sequence"/>
</dbReference>
<dbReference type="GO" id="GO:0016020">
    <property type="term" value="C:membrane"/>
    <property type="evidence" value="ECO:0007669"/>
    <property type="project" value="InterPro"/>
</dbReference>
<feature type="transmembrane region" description="Helical" evidence="1">
    <location>
        <begin position="159"/>
        <end position="181"/>
    </location>
</feature>
<keyword evidence="1" id="KW-0472">Membrane</keyword>
<protein>
    <submittedName>
        <fullName evidence="2">Signal peptidase II</fullName>
    </submittedName>
</protein>
<organism evidence="2 3">
    <name type="scientific">Clostridium lentum</name>
    <dbReference type="NCBI Taxonomy" id="2763037"/>
    <lineage>
        <taxon>Bacteria</taxon>
        <taxon>Bacillati</taxon>
        <taxon>Bacillota</taxon>
        <taxon>Clostridia</taxon>
        <taxon>Eubacteriales</taxon>
        <taxon>Clostridiaceae</taxon>
        <taxon>Clostridium</taxon>
    </lineage>
</organism>
<feature type="transmembrane region" description="Helical" evidence="1">
    <location>
        <begin position="12"/>
        <end position="30"/>
    </location>
</feature>
<evidence type="ECO:0000313" key="3">
    <source>
        <dbReference type="Proteomes" id="UP000662088"/>
    </source>
</evidence>
<dbReference type="InterPro" id="IPR001872">
    <property type="entry name" value="Peptidase_A8"/>
</dbReference>
<accession>A0A8I0DQ79</accession>
<proteinExistence type="predicted"/>
<feature type="transmembrane region" description="Helical" evidence="1">
    <location>
        <begin position="71"/>
        <end position="90"/>
    </location>
</feature>
<dbReference type="Pfam" id="PF01252">
    <property type="entry name" value="Peptidase_A8"/>
    <property type="match status" value="1"/>
</dbReference>
<comment type="caution">
    <text evidence="2">The sequence shown here is derived from an EMBL/GenBank/DDBJ whole genome shotgun (WGS) entry which is preliminary data.</text>
</comment>
<keyword evidence="1" id="KW-1133">Transmembrane helix</keyword>
<feature type="transmembrane region" description="Helical" evidence="1">
    <location>
        <begin position="193"/>
        <end position="215"/>
    </location>
</feature>
<dbReference type="AlphaFoldDB" id="A0A8I0DQ79"/>
<dbReference type="GO" id="GO:0006508">
    <property type="term" value="P:proteolysis"/>
    <property type="evidence" value="ECO:0007669"/>
    <property type="project" value="InterPro"/>
</dbReference>
<sequence length="255" mass="30265">MRKKFDKEKLLIIGILPLMWFVYFLFELFTGRIKSLYDICLNLSLLFLFAFVGFIIYCIQRRYSGGIKNKELFIIFLILMIIDQGIKLIIKFNFFHSFVELIPNFLYFNPIINTHGSWLNARFNFNGNFTILISSNIIFIFLLIELYRYSRSRNIKSFWSDMSFLFVLSGALCSLIDKIFYGGSLDFIGISNLFIADIKDLYINLGLFFFIILIYKEDFLNDDNNTTFKDDLKSIKKFLVFIKNDIFRKEKKEKA</sequence>